<reference evidence="4 5" key="1">
    <citation type="submission" date="2018-11" db="EMBL/GenBank/DDBJ databases">
        <authorList>
            <person name="Mardanov A.V."/>
            <person name="Ravin N.V."/>
            <person name="Dedysh S.N."/>
        </authorList>
    </citation>
    <scope>NUCLEOTIDE SEQUENCE [LARGE SCALE GENOMIC DNA]</scope>
    <source>
        <strain evidence="4 5">AF10</strain>
    </source>
</reference>
<organism evidence="4 5">
    <name type="scientific">Granulicella sibirica</name>
    <dbReference type="NCBI Taxonomy" id="2479048"/>
    <lineage>
        <taxon>Bacteria</taxon>
        <taxon>Pseudomonadati</taxon>
        <taxon>Acidobacteriota</taxon>
        <taxon>Terriglobia</taxon>
        <taxon>Terriglobales</taxon>
        <taxon>Acidobacteriaceae</taxon>
        <taxon>Granulicella</taxon>
    </lineage>
</organism>
<evidence type="ECO:0000313" key="5">
    <source>
        <dbReference type="Proteomes" id="UP000289437"/>
    </source>
</evidence>
<accession>A0A4Q0T2C5</accession>
<dbReference type="PANTHER" id="PTHR11748:SF119">
    <property type="entry name" value="D-2-HYDROXYGLUTARATE DEHYDROGENASE"/>
    <property type="match status" value="1"/>
</dbReference>
<keyword evidence="2" id="KW-0274">FAD</keyword>
<dbReference type="PROSITE" id="PS51387">
    <property type="entry name" value="FAD_PCMH"/>
    <property type="match status" value="1"/>
</dbReference>
<dbReference type="EMBL" id="RDSM01000001">
    <property type="protein sequence ID" value="RXH57815.1"/>
    <property type="molecule type" value="Genomic_DNA"/>
</dbReference>
<dbReference type="RefSeq" id="WP_128911925.1">
    <property type="nucleotide sequence ID" value="NZ_RDSM01000001.1"/>
</dbReference>
<gene>
    <name evidence="4" type="ORF">GRAN_1125</name>
</gene>
<dbReference type="OrthoDB" id="9811261at2"/>
<dbReference type="Pfam" id="PF01565">
    <property type="entry name" value="FAD_binding_4"/>
    <property type="match status" value="1"/>
</dbReference>
<evidence type="ECO:0000313" key="4">
    <source>
        <dbReference type="EMBL" id="RXH57815.1"/>
    </source>
</evidence>
<dbReference type="InterPro" id="IPR036318">
    <property type="entry name" value="FAD-bd_PCMH-like_sf"/>
</dbReference>
<evidence type="ECO:0000256" key="1">
    <source>
        <dbReference type="ARBA" id="ARBA00022630"/>
    </source>
</evidence>
<proteinExistence type="predicted"/>
<dbReference type="GO" id="GO:0008720">
    <property type="term" value="F:D-lactate dehydrogenase (NAD+) activity"/>
    <property type="evidence" value="ECO:0007669"/>
    <property type="project" value="TreeGrafter"/>
</dbReference>
<keyword evidence="5" id="KW-1185">Reference proteome</keyword>
<dbReference type="Gene3D" id="3.30.465.10">
    <property type="match status" value="1"/>
</dbReference>
<dbReference type="GO" id="GO:1903457">
    <property type="term" value="P:lactate catabolic process"/>
    <property type="evidence" value="ECO:0007669"/>
    <property type="project" value="TreeGrafter"/>
</dbReference>
<dbReference type="InterPro" id="IPR016164">
    <property type="entry name" value="FAD-linked_Oxase-like_C"/>
</dbReference>
<dbReference type="SUPFAM" id="SSF56176">
    <property type="entry name" value="FAD-binding/transporter-associated domain-like"/>
    <property type="match status" value="1"/>
</dbReference>
<name>A0A4Q0T2C5_9BACT</name>
<dbReference type="InterPro" id="IPR016169">
    <property type="entry name" value="FAD-bd_PCMH_sub2"/>
</dbReference>
<dbReference type="GO" id="GO:0004458">
    <property type="term" value="F:D-lactate dehydrogenase (cytochrome) activity"/>
    <property type="evidence" value="ECO:0007669"/>
    <property type="project" value="TreeGrafter"/>
</dbReference>
<feature type="domain" description="FAD-binding PCMH-type" evidence="3">
    <location>
        <begin position="47"/>
        <end position="221"/>
    </location>
</feature>
<dbReference type="InterPro" id="IPR016166">
    <property type="entry name" value="FAD-bd_PCMH"/>
</dbReference>
<dbReference type="GO" id="GO:0071949">
    <property type="term" value="F:FAD binding"/>
    <property type="evidence" value="ECO:0007669"/>
    <property type="project" value="InterPro"/>
</dbReference>
<dbReference type="AlphaFoldDB" id="A0A4Q0T2C5"/>
<dbReference type="SUPFAM" id="SSF55103">
    <property type="entry name" value="FAD-linked oxidases, C-terminal domain"/>
    <property type="match status" value="2"/>
</dbReference>
<dbReference type="Proteomes" id="UP000289437">
    <property type="component" value="Unassembled WGS sequence"/>
</dbReference>
<comment type="caution">
    <text evidence="4">The sequence shown here is derived from an EMBL/GenBank/DDBJ whole genome shotgun (WGS) entry which is preliminary data.</text>
</comment>
<reference evidence="5" key="2">
    <citation type="submission" date="2019-02" db="EMBL/GenBank/DDBJ databases">
        <title>Granulicella sibirica sp. nov., a psychrotolerant acidobacterium isolated from an organic soil layer in forested tundra, West Siberia.</title>
        <authorList>
            <person name="Oshkin I.Y."/>
            <person name="Kulichevskaya I.S."/>
            <person name="Rijpstra W.I.C."/>
            <person name="Sinninghe Damste J.S."/>
            <person name="Rakitin A.L."/>
            <person name="Ravin N.V."/>
            <person name="Dedysh S.N."/>
        </authorList>
    </citation>
    <scope>NUCLEOTIDE SEQUENCE [LARGE SCALE GENOMIC DNA]</scope>
    <source>
        <strain evidence="5">AF10</strain>
    </source>
</reference>
<keyword evidence="1" id="KW-0285">Flavoprotein</keyword>
<dbReference type="InterPro" id="IPR006094">
    <property type="entry name" value="Oxid_FAD_bind_N"/>
</dbReference>
<sequence length="459" mass="49848">MTEADHAAVAAALAGTDAPDRVITNPQTVQRLSRDFYWYSPILKALLDDKVAEVVVQPISTDEILRVLATCYGRRIPVTPRGAGTGNYGQAIPLKGGVVLDLSRMDTIESITSEGVAIVGPGVRLGVLETTARVQGWELRCYPSTVAKASVGGFLGGGSGGIGSISHGGLRDFGTVRALEVITMEPQPRILFLEGEAVHEVLHAWGTNGVITKIWLALTPAVEWAQCAIAFPTFEAAFTFSEQIAADDRWTKRLVTTFEWPIPSTFAPIKSVTREGKALIFIMIAASELADLEATATAAGGEITHAAPYTGLRTIPLLSDYTWNHTTLWAMKHDPAFTYLQCGFSPTEARSQFAQLKAKFGVEILFHIEWMKIGTGAVIPGSIPLVRYTTEARLNEMIDFCRSIGVSVANPHSNNVEGGGRYRPDNIQLLTKYRYDPRGLMNPGKMVTFQPAPEMSPKE</sequence>
<evidence type="ECO:0000256" key="2">
    <source>
        <dbReference type="ARBA" id="ARBA00022827"/>
    </source>
</evidence>
<evidence type="ECO:0000259" key="3">
    <source>
        <dbReference type="PROSITE" id="PS51387"/>
    </source>
</evidence>
<protein>
    <submittedName>
        <fullName evidence="4">FAD/FMN-containing dehydrogenase</fullName>
    </submittedName>
</protein>
<dbReference type="PANTHER" id="PTHR11748">
    <property type="entry name" value="D-LACTATE DEHYDROGENASE"/>
    <property type="match status" value="1"/>
</dbReference>